<dbReference type="EMBL" id="CP022203">
    <property type="protein sequence ID" value="ATB45725.1"/>
    <property type="molecule type" value="Genomic_DNA"/>
</dbReference>
<dbReference type="Pfam" id="PF14064">
    <property type="entry name" value="HmuY"/>
    <property type="match status" value="1"/>
</dbReference>
<dbReference type="RefSeq" id="WP_013935545.1">
    <property type="nucleotide sequence ID" value="NZ_CP022203.1"/>
</dbReference>
<evidence type="ECO:0008006" key="5">
    <source>
        <dbReference type="Google" id="ProtNLM"/>
    </source>
</evidence>
<dbReference type="OrthoDB" id="5510929at2"/>
<protein>
    <recommendedName>
        <fullName evidence="5">Lipoprotein</fullName>
    </recommendedName>
</protein>
<dbReference type="KEGG" id="mmas:MYMAC_001310"/>
<feature type="compositionally biased region" description="Polar residues" evidence="1">
    <location>
        <begin position="56"/>
        <end position="68"/>
    </location>
</feature>
<feature type="chain" id="PRO_5013259076" description="Lipoprotein" evidence="2">
    <location>
        <begin position="29"/>
        <end position="233"/>
    </location>
</feature>
<evidence type="ECO:0000256" key="1">
    <source>
        <dbReference type="SAM" id="MobiDB-lite"/>
    </source>
</evidence>
<sequence>MSRLAPRSSFLGRAVAALLLAGSLSACGDDLELPPDPQNPDPQNPGEQEEDAPVNGTHTTHVANGDGSYTTAVNATGSSEWIGLDLDNGTQVSKETDAAWDVAFQRFNILSRGGVSGSGDVAVAVLTETDFAQVTQAPADGYLVDAEDGEDRGTDPDSAFNVGDGWYAYDMSTHALSARRNVYVVRSDEGAYFKIALQSYYDDAGTPGMLSFRWAKVPAPASAGSALAQPSQH</sequence>
<feature type="compositionally biased region" description="Pro residues" evidence="1">
    <location>
        <begin position="34"/>
        <end position="43"/>
    </location>
</feature>
<proteinExistence type="predicted"/>
<feature type="region of interest" description="Disordered" evidence="1">
    <location>
        <begin position="27"/>
        <end position="68"/>
    </location>
</feature>
<accession>A0A250JPD9</accession>
<name>A0A250JPD9_9BACT</name>
<evidence type="ECO:0000313" key="4">
    <source>
        <dbReference type="Proteomes" id="UP000217343"/>
    </source>
</evidence>
<keyword evidence="4" id="KW-1185">Reference proteome</keyword>
<reference evidence="3 4" key="1">
    <citation type="submission" date="2017-06" db="EMBL/GenBank/DDBJ databases">
        <title>Sequencing and comparative analysis of myxobacterial genomes.</title>
        <authorList>
            <person name="Rupp O."/>
            <person name="Goesmann A."/>
            <person name="Sogaard-Andersen L."/>
        </authorList>
    </citation>
    <scope>NUCLEOTIDE SEQUENCE [LARGE SCALE GENOMIC DNA]</scope>
    <source>
        <strain evidence="3 4">DSM 14697</strain>
    </source>
</reference>
<dbReference type="AlphaFoldDB" id="A0A250JPD9"/>
<gene>
    <name evidence="3" type="ORF">MYMAC_001310</name>
</gene>
<dbReference type="InterPro" id="IPR025921">
    <property type="entry name" value="HmuY"/>
</dbReference>
<dbReference type="CDD" id="cd12105">
    <property type="entry name" value="HmuY"/>
    <property type="match status" value="1"/>
</dbReference>
<keyword evidence="2" id="KW-0732">Signal</keyword>
<feature type="signal peptide" evidence="2">
    <location>
        <begin position="1"/>
        <end position="28"/>
    </location>
</feature>
<dbReference type="Proteomes" id="UP000217343">
    <property type="component" value="Chromosome"/>
</dbReference>
<evidence type="ECO:0000256" key="2">
    <source>
        <dbReference type="SAM" id="SignalP"/>
    </source>
</evidence>
<organism evidence="3 4">
    <name type="scientific">Corallococcus macrosporus DSM 14697</name>
    <dbReference type="NCBI Taxonomy" id="1189310"/>
    <lineage>
        <taxon>Bacteria</taxon>
        <taxon>Pseudomonadati</taxon>
        <taxon>Myxococcota</taxon>
        <taxon>Myxococcia</taxon>
        <taxon>Myxococcales</taxon>
        <taxon>Cystobacterineae</taxon>
        <taxon>Myxococcaceae</taxon>
        <taxon>Corallococcus</taxon>
    </lineage>
</organism>
<evidence type="ECO:0000313" key="3">
    <source>
        <dbReference type="EMBL" id="ATB45725.1"/>
    </source>
</evidence>
<dbReference type="PROSITE" id="PS51257">
    <property type="entry name" value="PROKAR_LIPOPROTEIN"/>
    <property type="match status" value="1"/>
</dbReference>